<evidence type="ECO:0000256" key="3">
    <source>
        <dbReference type="ARBA" id="ARBA00022722"/>
    </source>
</evidence>
<evidence type="ECO:0000313" key="8">
    <source>
        <dbReference type="EMBL" id="KAK5824852.1"/>
    </source>
</evidence>
<dbReference type="Gene3D" id="3.30.70.270">
    <property type="match status" value="1"/>
</dbReference>
<dbReference type="InterPro" id="IPR043502">
    <property type="entry name" value="DNA/RNA_pol_sf"/>
</dbReference>
<evidence type="ECO:0000313" key="9">
    <source>
        <dbReference type="Proteomes" id="UP001358586"/>
    </source>
</evidence>
<dbReference type="PANTHER" id="PTHR34072:SF44">
    <property type="entry name" value="RNA-DIRECTED DNA POLYMERASE"/>
    <property type="match status" value="1"/>
</dbReference>
<protein>
    <recommendedName>
        <fullName evidence="7">Reverse transcriptase RNase H-like domain-containing protein</fullName>
    </recommendedName>
</protein>
<evidence type="ECO:0000256" key="4">
    <source>
        <dbReference type="ARBA" id="ARBA00022759"/>
    </source>
</evidence>
<dbReference type="InterPro" id="IPR041373">
    <property type="entry name" value="RT_RNaseH"/>
</dbReference>
<dbReference type="PANTHER" id="PTHR34072">
    <property type="entry name" value="ENZYMATIC POLYPROTEIN-RELATED"/>
    <property type="match status" value="1"/>
</dbReference>
<keyword evidence="9" id="KW-1185">Reference proteome</keyword>
<keyword evidence="5" id="KW-0378">Hydrolase</keyword>
<organism evidence="8 9">
    <name type="scientific">Gossypium arboreum</name>
    <name type="common">Tree cotton</name>
    <name type="synonym">Gossypium nanking</name>
    <dbReference type="NCBI Taxonomy" id="29729"/>
    <lineage>
        <taxon>Eukaryota</taxon>
        <taxon>Viridiplantae</taxon>
        <taxon>Streptophyta</taxon>
        <taxon>Embryophyta</taxon>
        <taxon>Tracheophyta</taxon>
        <taxon>Spermatophyta</taxon>
        <taxon>Magnoliopsida</taxon>
        <taxon>eudicotyledons</taxon>
        <taxon>Gunneridae</taxon>
        <taxon>Pentapetalae</taxon>
        <taxon>rosids</taxon>
        <taxon>malvids</taxon>
        <taxon>Malvales</taxon>
        <taxon>Malvaceae</taxon>
        <taxon>Malvoideae</taxon>
        <taxon>Gossypium</taxon>
    </lineage>
</organism>
<dbReference type="Pfam" id="PF17917">
    <property type="entry name" value="RT_RNaseH"/>
    <property type="match status" value="1"/>
</dbReference>
<dbReference type="EMBL" id="JARKNE010000006">
    <property type="protein sequence ID" value="KAK5824852.1"/>
    <property type="molecule type" value="Genomic_DNA"/>
</dbReference>
<evidence type="ECO:0000256" key="6">
    <source>
        <dbReference type="ARBA" id="ARBA00022918"/>
    </source>
</evidence>
<keyword evidence="1" id="KW-0808">Transferase</keyword>
<reference evidence="8 9" key="1">
    <citation type="submission" date="2023-03" db="EMBL/GenBank/DDBJ databases">
        <title>WGS of Gossypium arboreum.</title>
        <authorList>
            <person name="Yu D."/>
        </authorList>
    </citation>
    <scope>NUCLEOTIDE SEQUENCE [LARGE SCALE GENOMIC DNA]</scope>
    <source>
        <tissue evidence="8">Leaf</tissue>
    </source>
</reference>
<sequence length="151" mass="17655">MPFGLCNAPATFQCCMMAIFDELMEDIMERRDKHFQPNYYASKTLTATQENYTTTEKELLAVVFAFDKFRSYLISSKVIVYTNHSALRYLLTKTDAKPRLIRWILLLQEFDLEIQDKKGAENLEANHLSRLEKSNARELDDVEINDSFPEE</sequence>
<comment type="caution">
    <text evidence="8">The sequence shown here is derived from an EMBL/GenBank/DDBJ whole genome shotgun (WGS) entry which is preliminary data.</text>
</comment>
<keyword evidence="2" id="KW-0548">Nucleotidyltransferase</keyword>
<keyword evidence="4" id="KW-0255">Endonuclease</keyword>
<evidence type="ECO:0000259" key="7">
    <source>
        <dbReference type="Pfam" id="PF17917"/>
    </source>
</evidence>
<name>A0ABR0PKB6_GOSAR</name>
<dbReference type="Proteomes" id="UP001358586">
    <property type="component" value="Chromosome 6"/>
</dbReference>
<accession>A0ABR0PKB6</accession>
<keyword evidence="6" id="KW-0695">RNA-directed DNA polymerase</keyword>
<keyword evidence="3" id="KW-0540">Nuclease</keyword>
<feature type="domain" description="Reverse transcriptase RNase H-like" evidence="7">
    <location>
        <begin position="30"/>
        <end position="110"/>
    </location>
</feature>
<dbReference type="CDD" id="cd09274">
    <property type="entry name" value="RNase_HI_RT_Ty3"/>
    <property type="match status" value="1"/>
</dbReference>
<evidence type="ECO:0000256" key="5">
    <source>
        <dbReference type="ARBA" id="ARBA00022801"/>
    </source>
</evidence>
<gene>
    <name evidence="8" type="ORF">PVK06_019637</name>
</gene>
<dbReference type="InterPro" id="IPR043128">
    <property type="entry name" value="Rev_trsase/Diguanyl_cyclase"/>
</dbReference>
<dbReference type="SUPFAM" id="SSF56672">
    <property type="entry name" value="DNA/RNA polymerases"/>
    <property type="match status" value="1"/>
</dbReference>
<evidence type="ECO:0000256" key="1">
    <source>
        <dbReference type="ARBA" id="ARBA00022679"/>
    </source>
</evidence>
<proteinExistence type="predicted"/>
<evidence type="ECO:0000256" key="2">
    <source>
        <dbReference type="ARBA" id="ARBA00022695"/>
    </source>
</evidence>